<dbReference type="InterPro" id="IPR001173">
    <property type="entry name" value="Glyco_trans_2-like"/>
</dbReference>
<sequence>MHYNTAVRTYASKRIEEIESADIIMGIPCFNNEQTIAHVIRMVTHGLAKHYKEKRCVILIADGGSTDDTREVAKDFEIKPWQEKVVTIYRGPGGKGTALRSVFEAAVRLKVRACAVVDSDLHSITPDWVQYLLDPVLTKDYQFVAPVYLRHKNDGTITNNIVYNLTRALYGRRIRQPIGGDFAISRDVAEFYTEQDVWETDVARYGIDIWMTTNAITQDFRICQSNLGVKIHDAKDPGEHLGPMFRQVLWTIFSLMERHESYWKGIRDSQPVEVFGYEGYVEPEPVIVNLEGMIDHFKTGFQQFSALWKDIFSEACIGAIENAADMDASQFNLPTDAWVRILYELAATFHSWSVNRYKLVDLMTPLYYARVASFVRQSWEMSSQEAEELVEEQALKFENQKDYLIQIWDEKFAQAAQA</sequence>
<comment type="cofactor">
    <cofactor evidence="1">
        <name>Mg(2+)</name>
        <dbReference type="ChEBI" id="CHEBI:18420"/>
    </cofactor>
</comment>
<feature type="domain" description="Glycosyltransferase 2-like" evidence="6">
    <location>
        <begin position="27"/>
        <end position="159"/>
    </location>
</feature>
<comment type="caution">
    <text evidence="7">The sequence shown here is derived from an EMBL/GenBank/DDBJ whole genome shotgun (WGS) entry which is preliminary data.</text>
</comment>
<evidence type="ECO:0000256" key="4">
    <source>
        <dbReference type="ARBA" id="ARBA00022679"/>
    </source>
</evidence>
<dbReference type="Proteomes" id="UP000650524">
    <property type="component" value="Unassembled WGS sequence"/>
</dbReference>
<gene>
    <name evidence="7" type="ORF">H8E19_14325</name>
</gene>
<dbReference type="Pfam" id="PF00535">
    <property type="entry name" value="Glycos_transf_2"/>
    <property type="match status" value="1"/>
</dbReference>
<dbReference type="AlphaFoldDB" id="A0A8J6N277"/>
<dbReference type="GO" id="GO:0016757">
    <property type="term" value="F:glycosyltransferase activity"/>
    <property type="evidence" value="ECO:0007669"/>
    <property type="project" value="UniProtKB-KW"/>
</dbReference>
<dbReference type="PANTHER" id="PTHR48090:SF10">
    <property type="entry name" value="GLUCOSYL-3-PHOSPHOGLYCERATE SYNTHASE"/>
    <property type="match status" value="1"/>
</dbReference>
<evidence type="ECO:0000256" key="3">
    <source>
        <dbReference type="ARBA" id="ARBA00022676"/>
    </source>
</evidence>
<keyword evidence="5" id="KW-0460">Magnesium</keyword>
<dbReference type="SUPFAM" id="SSF53448">
    <property type="entry name" value="Nucleotide-diphospho-sugar transferases"/>
    <property type="match status" value="1"/>
</dbReference>
<organism evidence="7 8">
    <name type="scientific">Candidatus Desulfacyla euxinica</name>
    <dbReference type="NCBI Taxonomy" id="2841693"/>
    <lineage>
        <taxon>Bacteria</taxon>
        <taxon>Deltaproteobacteria</taxon>
        <taxon>Candidatus Desulfacyla</taxon>
    </lineage>
</organism>
<name>A0A8J6N277_9DELT</name>
<dbReference type="PANTHER" id="PTHR48090">
    <property type="entry name" value="UNDECAPRENYL-PHOSPHATE 4-DEOXY-4-FORMAMIDO-L-ARABINOSE TRANSFERASE-RELATED"/>
    <property type="match status" value="1"/>
</dbReference>
<protein>
    <submittedName>
        <fullName evidence="7">Glycosyltransferase</fullName>
    </submittedName>
</protein>
<dbReference type="Gene3D" id="3.90.550.10">
    <property type="entry name" value="Spore Coat Polysaccharide Biosynthesis Protein SpsA, Chain A"/>
    <property type="match status" value="1"/>
</dbReference>
<dbReference type="EMBL" id="JACNJD010000289">
    <property type="protein sequence ID" value="MBC8178578.1"/>
    <property type="molecule type" value="Genomic_DNA"/>
</dbReference>
<dbReference type="InterPro" id="IPR029044">
    <property type="entry name" value="Nucleotide-diphossugar_trans"/>
</dbReference>
<evidence type="ECO:0000313" key="8">
    <source>
        <dbReference type="Proteomes" id="UP000650524"/>
    </source>
</evidence>
<dbReference type="InterPro" id="IPR050256">
    <property type="entry name" value="Glycosyltransferase_2"/>
</dbReference>
<accession>A0A8J6N277</accession>
<keyword evidence="3" id="KW-0328">Glycosyltransferase</keyword>
<evidence type="ECO:0000256" key="2">
    <source>
        <dbReference type="ARBA" id="ARBA00006739"/>
    </source>
</evidence>
<evidence type="ECO:0000256" key="1">
    <source>
        <dbReference type="ARBA" id="ARBA00001946"/>
    </source>
</evidence>
<proteinExistence type="inferred from homology"/>
<comment type="similarity">
    <text evidence="2">Belongs to the glycosyltransferase 2 family.</text>
</comment>
<keyword evidence="4" id="KW-0808">Transferase</keyword>
<evidence type="ECO:0000256" key="5">
    <source>
        <dbReference type="ARBA" id="ARBA00022842"/>
    </source>
</evidence>
<evidence type="ECO:0000313" key="7">
    <source>
        <dbReference type="EMBL" id="MBC8178578.1"/>
    </source>
</evidence>
<evidence type="ECO:0000259" key="6">
    <source>
        <dbReference type="Pfam" id="PF00535"/>
    </source>
</evidence>
<reference evidence="7 8" key="1">
    <citation type="submission" date="2020-08" db="EMBL/GenBank/DDBJ databases">
        <title>Bridging the membrane lipid divide: bacteria of the FCB group superphylum have the potential to synthesize archaeal ether lipids.</title>
        <authorList>
            <person name="Villanueva L."/>
            <person name="Von Meijenfeldt F.A.B."/>
            <person name="Westbye A.B."/>
            <person name="Yadav S."/>
            <person name="Hopmans E.C."/>
            <person name="Dutilh B.E."/>
            <person name="Sinninghe Damste J.S."/>
        </authorList>
    </citation>
    <scope>NUCLEOTIDE SEQUENCE [LARGE SCALE GENOMIC DNA]</scope>
    <source>
        <strain evidence="7">NIOZ-UU27</strain>
    </source>
</reference>